<evidence type="ECO:0000256" key="1">
    <source>
        <dbReference type="SAM" id="Phobius"/>
    </source>
</evidence>
<evidence type="ECO:0000313" key="3">
    <source>
        <dbReference type="Proteomes" id="UP000179734"/>
    </source>
</evidence>
<keyword evidence="1" id="KW-1133">Transmembrane helix</keyword>
<keyword evidence="1" id="KW-0472">Membrane</keyword>
<dbReference type="Proteomes" id="UP000179734">
    <property type="component" value="Unassembled WGS sequence"/>
</dbReference>
<comment type="caution">
    <text evidence="2">The sequence shown here is derived from an EMBL/GenBank/DDBJ whole genome shotgun (WGS) entry which is preliminary data.</text>
</comment>
<feature type="transmembrane region" description="Helical" evidence="1">
    <location>
        <begin position="40"/>
        <end position="63"/>
    </location>
</feature>
<reference evidence="2 3" key="1">
    <citation type="submission" date="2016-10" db="EMBL/GenBank/DDBJ databases">
        <title>Genome sequence of Mycobacterium talmonii.</title>
        <authorList>
            <person name="Greninger A.L."/>
            <person name="Elliott B."/>
            <person name="Vasireddy S."/>
            <person name="Vasireddy R."/>
        </authorList>
    </citation>
    <scope>NUCLEOTIDE SEQUENCE [LARGE SCALE GENOMIC DNA]</scope>
    <source>
        <strain evidence="3">NE-TNMC-100812</strain>
    </source>
</reference>
<evidence type="ECO:0000313" key="2">
    <source>
        <dbReference type="EMBL" id="OHV00137.1"/>
    </source>
</evidence>
<organism evidence="2 3">
    <name type="scientific">Mycobacterium talmoniae</name>
    <dbReference type="NCBI Taxonomy" id="1858794"/>
    <lineage>
        <taxon>Bacteria</taxon>
        <taxon>Bacillati</taxon>
        <taxon>Actinomycetota</taxon>
        <taxon>Actinomycetes</taxon>
        <taxon>Mycobacteriales</taxon>
        <taxon>Mycobacteriaceae</taxon>
        <taxon>Mycobacterium</taxon>
    </lineage>
</organism>
<proteinExistence type="predicted"/>
<dbReference type="EMBL" id="MLQM01000115">
    <property type="protein sequence ID" value="OHV00137.1"/>
    <property type="molecule type" value="Genomic_DNA"/>
</dbReference>
<keyword evidence="1" id="KW-0812">Transmembrane</keyword>
<gene>
    <name evidence="2" type="ORF">BKN37_18445</name>
</gene>
<accession>A0A1S1NAZ1</accession>
<name>A0A1S1NAZ1_9MYCO</name>
<dbReference type="AlphaFoldDB" id="A0A1S1NAZ1"/>
<keyword evidence="3" id="KW-1185">Reference proteome</keyword>
<sequence length="113" mass="11582">MVWAMVGTALFVLGGFCIVITAHKTISAYKNANDSWAGKVLVNLALGSAISAALLFGGIYGVIKFFGSVNQGFGLASGPQPSISLHEQLPNTTGKMAALPAEAPAVVHLDLPA</sequence>
<protein>
    <submittedName>
        <fullName evidence="2">Uncharacterized protein</fullName>
    </submittedName>
</protein>